<dbReference type="InterPro" id="IPR013786">
    <property type="entry name" value="AcylCoA_DH/ox_N"/>
</dbReference>
<evidence type="ECO:0000256" key="1">
    <source>
        <dbReference type="ARBA" id="ARBA00001974"/>
    </source>
</evidence>
<comment type="pathway">
    <text evidence="2">Lipid metabolism; fatty acid beta-oxidation.</text>
</comment>
<evidence type="ECO:0000313" key="17">
    <source>
        <dbReference type="EMBL" id="GAA0238672.1"/>
    </source>
</evidence>
<dbReference type="InterPro" id="IPR009100">
    <property type="entry name" value="AcylCoA_DH/oxidase_NM_dom_sf"/>
</dbReference>
<dbReference type="NCBIfam" id="NF009586">
    <property type="entry name" value="PRK13026.1"/>
    <property type="match status" value="1"/>
</dbReference>
<dbReference type="InterPro" id="IPR050741">
    <property type="entry name" value="Acyl-CoA_dehydrogenase"/>
</dbReference>
<dbReference type="PANTHER" id="PTHR48083:SF18">
    <property type="entry name" value="ACYL-COENZYME A DEHYDROGENASE"/>
    <property type="match status" value="1"/>
</dbReference>
<evidence type="ECO:0000256" key="3">
    <source>
        <dbReference type="ARBA" id="ARBA00009347"/>
    </source>
</evidence>
<feature type="domain" description="Acyl-CoA dehydrogenase/oxidase C-terminal" evidence="14">
    <location>
        <begin position="364"/>
        <end position="509"/>
    </location>
</feature>
<comment type="catalytic activity">
    <reaction evidence="10">
        <text>a medium-chain 2,3-saturated fatty acyl-CoA + oxidized [electron-transfer flavoprotein] + H(+) = a medium-chain (2E)-enoyl-CoA + reduced [electron-transfer flavoprotein]</text>
        <dbReference type="Rhea" id="RHEA:14477"/>
        <dbReference type="Rhea" id="RHEA-COMP:10685"/>
        <dbReference type="Rhea" id="RHEA-COMP:10686"/>
        <dbReference type="ChEBI" id="CHEBI:15378"/>
        <dbReference type="ChEBI" id="CHEBI:57692"/>
        <dbReference type="ChEBI" id="CHEBI:58307"/>
        <dbReference type="ChEBI" id="CHEBI:83723"/>
        <dbReference type="ChEBI" id="CHEBI:83726"/>
        <dbReference type="EC" id="1.3.8.7"/>
    </reaction>
</comment>
<comment type="similarity">
    <text evidence="3">Belongs to the acyl-CoA dehydrogenase family.</text>
</comment>
<dbReference type="InterPro" id="IPR015396">
    <property type="entry name" value="FadE_C"/>
</dbReference>
<sequence length="830" mass="90260">MTVILTVLAALIASCACAYHRTSLRTWAIATIATTVIAGLVLQTPWTMVILLLIELAIAVPLLMVGFRRQQISAPLLKMFAKVTPKLSETEQTALEAGTVGFEGELFSGKPDWSRLLREPKPELSAEEQAFLDGPVEELCAMIDDWQITHELADLPPEVWDFIKKNRFFGMIIPKQYGGLQFSALAHSAVLQKLASISATVSSTVAVPNSLGPAELLLHYGSDEQKNHYLPRLAVGEEIPCFALTGPYAGSDATSITDYGVVCKQMVDGVETLGMRLTFDKRYITLAPIATVVGLAFRLYDPDKLLGEKEDLGITLALLPRATPGLEIGRRHFPLNIPFQNGPLHGKDVFVPMSVLIGGPKMAGHGWRMLVEVLSVGRAISLPSNATGAMRTSTAATGAYARMRKQFGLAIARFEGVEEALARIGGLTYATTALSRATAAAVDRGEKPAVTSAIAKYHATEWARQVASDTMDVHGGKAVQLGPKNYAGRGWASVPIAITVEGANIMTRSLMIFGQGAIRCHPYVLKEMQALSITDRDEQLRLFDRALFGHIGFGISNAVRSLVLGLTGSAIGQAAGDAYTGRYYRKLNRYSAALALCADVAMGVLGGKLKFKEKLSARLGDVLSYLYIASAMLKRYEDNGRPEADRPLLAWAFHECVWRMQMALDGVIRNFPVRPVAWLLRVLVFPFGRREVPPSDRLGRRVAAIITAPGEARDRLLEWVYLTPTPNNTVGRMEALLPQVIAAEPVERKFGKAQKAGQFKTHDYVSQLHEAQAQGVISAAELALLEQVREGVFEFISVDDFDPSELRAEVTRADRQPAVAAGSEAEHGAS</sequence>
<evidence type="ECO:0000256" key="7">
    <source>
        <dbReference type="ARBA" id="ARBA00022630"/>
    </source>
</evidence>
<dbReference type="RefSeq" id="WP_343879002.1">
    <property type="nucleotide sequence ID" value="NZ_BAAAFO010000001.1"/>
</dbReference>
<keyword evidence="9" id="KW-0560">Oxidoreductase</keyword>
<gene>
    <name evidence="17" type="ORF">GCM10009126_00320</name>
</gene>
<dbReference type="InterPro" id="IPR009075">
    <property type="entry name" value="AcylCo_DH/oxidase_C"/>
</dbReference>
<reference evidence="17 18" key="1">
    <citation type="journal article" date="2019" name="Int. J. Syst. Evol. Microbiol.">
        <title>The Global Catalogue of Microorganisms (GCM) 10K type strain sequencing project: providing services to taxonomists for standard genome sequencing and annotation.</title>
        <authorList>
            <consortium name="The Broad Institute Genomics Platform"/>
            <consortium name="The Broad Institute Genome Sequencing Center for Infectious Disease"/>
            <person name="Wu L."/>
            <person name="Ma J."/>
        </authorList>
    </citation>
    <scope>NUCLEOTIDE SEQUENCE [LARGE SCALE GENOMIC DNA]</scope>
    <source>
        <strain evidence="17 18">JCM 16242</strain>
    </source>
</reference>
<keyword evidence="13" id="KW-1133">Transmembrane helix</keyword>
<evidence type="ECO:0000313" key="18">
    <source>
        <dbReference type="Proteomes" id="UP001500657"/>
    </source>
</evidence>
<evidence type="ECO:0000256" key="5">
    <source>
        <dbReference type="ARBA" id="ARBA00012040"/>
    </source>
</evidence>
<evidence type="ECO:0000256" key="10">
    <source>
        <dbReference type="ARBA" id="ARBA00047882"/>
    </source>
</evidence>
<feature type="transmembrane region" description="Helical" evidence="13">
    <location>
        <begin position="46"/>
        <end position="67"/>
    </location>
</feature>
<proteinExistence type="inferred from homology"/>
<dbReference type="InterPro" id="IPR037069">
    <property type="entry name" value="AcylCoA_DH/ox_N_sf"/>
</dbReference>
<evidence type="ECO:0000256" key="11">
    <source>
        <dbReference type="ARBA" id="ARBA00049247"/>
    </source>
</evidence>
<evidence type="ECO:0000256" key="8">
    <source>
        <dbReference type="ARBA" id="ARBA00022827"/>
    </source>
</evidence>
<keyword evidence="7" id="KW-0285">Flavoprotein</keyword>
<evidence type="ECO:0000259" key="14">
    <source>
        <dbReference type="Pfam" id="PF00441"/>
    </source>
</evidence>
<evidence type="ECO:0000256" key="4">
    <source>
        <dbReference type="ARBA" id="ARBA00012033"/>
    </source>
</evidence>
<comment type="cofactor">
    <cofactor evidence="1">
        <name>FAD</name>
        <dbReference type="ChEBI" id="CHEBI:57692"/>
    </cofactor>
</comment>
<dbReference type="EC" id="1.3.8.8" evidence="5"/>
<accession>A0ABN0U4S2</accession>
<dbReference type="Gene3D" id="2.40.110.10">
    <property type="entry name" value="Butyryl-CoA Dehydrogenase, subunit A, domain 2"/>
    <property type="match status" value="1"/>
</dbReference>
<dbReference type="EMBL" id="BAAAFO010000001">
    <property type="protein sequence ID" value="GAA0238672.1"/>
    <property type="molecule type" value="Genomic_DNA"/>
</dbReference>
<feature type="domain" description="Acyl-CoA dehydrogenase C-terminal bacterial-type" evidence="16">
    <location>
        <begin position="518"/>
        <end position="801"/>
    </location>
</feature>
<comment type="caution">
    <text evidence="17">The sequence shown here is derived from an EMBL/GenBank/DDBJ whole genome shotgun (WGS) entry which is preliminary data.</text>
</comment>
<evidence type="ECO:0000256" key="13">
    <source>
        <dbReference type="SAM" id="Phobius"/>
    </source>
</evidence>
<dbReference type="Gene3D" id="1.20.140.10">
    <property type="entry name" value="Butyryl-CoA Dehydrogenase, subunit A, domain 3"/>
    <property type="match status" value="1"/>
</dbReference>
<keyword evidence="8" id="KW-0274">FAD</keyword>
<feature type="region of interest" description="Disordered" evidence="12">
    <location>
        <begin position="809"/>
        <end position="830"/>
    </location>
</feature>
<dbReference type="NCBIfam" id="NF007000">
    <property type="entry name" value="PRK09463.1"/>
    <property type="match status" value="1"/>
</dbReference>
<dbReference type="Pfam" id="PF09317">
    <property type="entry name" value="ACDH_C"/>
    <property type="match status" value="1"/>
</dbReference>
<dbReference type="InterPro" id="IPR046373">
    <property type="entry name" value="Acyl-CoA_Oxase/DH_mid-dom_sf"/>
</dbReference>
<dbReference type="PANTHER" id="PTHR48083">
    <property type="entry name" value="MEDIUM-CHAIN SPECIFIC ACYL-COA DEHYDROGENASE, MITOCHONDRIAL-RELATED"/>
    <property type="match status" value="1"/>
</dbReference>
<name>A0ABN0U4S2_9GAMM</name>
<dbReference type="InterPro" id="IPR036250">
    <property type="entry name" value="AcylCo_DH-like_C"/>
</dbReference>
<organism evidence="17 18">
    <name type="scientific">Rhodanobacter caeni</name>
    <dbReference type="NCBI Taxonomy" id="657654"/>
    <lineage>
        <taxon>Bacteria</taxon>
        <taxon>Pseudomonadati</taxon>
        <taxon>Pseudomonadota</taxon>
        <taxon>Gammaproteobacteria</taxon>
        <taxon>Lysobacterales</taxon>
        <taxon>Rhodanobacteraceae</taxon>
        <taxon>Rhodanobacter</taxon>
    </lineage>
</organism>
<comment type="catalytic activity">
    <reaction evidence="11">
        <text>a long-chain 2,3-saturated fatty acyl-CoA + oxidized [electron-transfer flavoprotein] + H(+) = a long-chain (2E)-enoyl-CoA + reduced [electron-transfer flavoprotein]</text>
        <dbReference type="Rhea" id="RHEA:17721"/>
        <dbReference type="Rhea" id="RHEA-COMP:10685"/>
        <dbReference type="Rhea" id="RHEA-COMP:10686"/>
        <dbReference type="ChEBI" id="CHEBI:15378"/>
        <dbReference type="ChEBI" id="CHEBI:57692"/>
        <dbReference type="ChEBI" id="CHEBI:58307"/>
        <dbReference type="ChEBI" id="CHEBI:83721"/>
        <dbReference type="ChEBI" id="CHEBI:83727"/>
        <dbReference type="EC" id="1.3.8.8"/>
    </reaction>
</comment>
<keyword evidence="13" id="KW-0812">Transmembrane</keyword>
<evidence type="ECO:0000259" key="15">
    <source>
        <dbReference type="Pfam" id="PF02771"/>
    </source>
</evidence>
<evidence type="ECO:0000256" key="9">
    <source>
        <dbReference type="ARBA" id="ARBA00023002"/>
    </source>
</evidence>
<evidence type="ECO:0000256" key="2">
    <source>
        <dbReference type="ARBA" id="ARBA00005005"/>
    </source>
</evidence>
<dbReference type="Pfam" id="PF00441">
    <property type="entry name" value="Acyl-CoA_dh_1"/>
    <property type="match status" value="1"/>
</dbReference>
<dbReference type="Gene3D" id="1.10.540.10">
    <property type="entry name" value="Acyl-CoA dehydrogenase/oxidase, N-terminal domain"/>
    <property type="match status" value="1"/>
</dbReference>
<protein>
    <recommendedName>
        <fullName evidence="6">Acyl-coenzyme A dehydrogenase</fullName>
        <ecNumber evidence="4">1.3.8.7</ecNumber>
        <ecNumber evidence="5">1.3.8.8</ecNumber>
    </recommendedName>
</protein>
<dbReference type="Proteomes" id="UP001500657">
    <property type="component" value="Unassembled WGS sequence"/>
</dbReference>
<evidence type="ECO:0000259" key="16">
    <source>
        <dbReference type="Pfam" id="PF09317"/>
    </source>
</evidence>
<feature type="domain" description="Acyl-CoA dehydrogenase/oxidase N-terminal" evidence="15">
    <location>
        <begin position="142"/>
        <end position="237"/>
    </location>
</feature>
<dbReference type="EC" id="1.3.8.7" evidence="4"/>
<dbReference type="SUPFAM" id="SSF56645">
    <property type="entry name" value="Acyl-CoA dehydrogenase NM domain-like"/>
    <property type="match status" value="1"/>
</dbReference>
<dbReference type="SUPFAM" id="SSF47203">
    <property type="entry name" value="Acyl-CoA dehydrogenase C-terminal domain-like"/>
    <property type="match status" value="1"/>
</dbReference>
<evidence type="ECO:0000256" key="12">
    <source>
        <dbReference type="SAM" id="MobiDB-lite"/>
    </source>
</evidence>
<keyword evidence="18" id="KW-1185">Reference proteome</keyword>
<evidence type="ECO:0000256" key="6">
    <source>
        <dbReference type="ARBA" id="ARBA00020144"/>
    </source>
</evidence>
<keyword evidence="13" id="KW-0472">Membrane</keyword>
<dbReference type="Pfam" id="PF02771">
    <property type="entry name" value="Acyl-CoA_dh_N"/>
    <property type="match status" value="1"/>
</dbReference>